<proteinExistence type="predicted"/>
<comment type="caution">
    <text evidence="1">The sequence shown here is derived from an EMBL/GenBank/DDBJ whole genome shotgun (WGS) entry which is preliminary data.</text>
</comment>
<accession>A0ACB9GRF9</accession>
<dbReference type="Proteomes" id="UP001056120">
    <property type="component" value="Linkage Group LG14"/>
</dbReference>
<reference evidence="1 2" key="2">
    <citation type="journal article" date="2022" name="Mol. Ecol. Resour.">
        <title>The genomes of chicory, endive, great burdock and yacon provide insights into Asteraceae paleo-polyploidization history and plant inulin production.</title>
        <authorList>
            <person name="Fan W."/>
            <person name="Wang S."/>
            <person name="Wang H."/>
            <person name="Wang A."/>
            <person name="Jiang F."/>
            <person name="Liu H."/>
            <person name="Zhao H."/>
            <person name="Xu D."/>
            <person name="Zhang Y."/>
        </authorList>
    </citation>
    <scope>NUCLEOTIDE SEQUENCE [LARGE SCALE GENOMIC DNA]</scope>
    <source>
        <strain evidence="2">cv. Yunnan</strain>
        <tissue evidence="1">Leaves</tissue>
    </source>
</reference>
<gene>
    <name evidence="1" type="ORF">L1987_45240</name>
</gene>
<protein>
    <submittedName>
        <fullName evidence="1">Uncharacterized protein</fullName>
    </submittedName>
</protein>
<sequence>MSADDRSLKIRLRSDSSTMFAISENALIPPKPQLELGLLRCLDTGTLLALKCRVNWGPRTGPIVNGPVRAFTGFNGPVLGL</sequence>
<keyword evidence="2" id="KW-1185">Reference proteome</keyword>
<dbReference type="EMBL" id="CM042031">
    <property type="protein sequence ID" value="KAI3786113.1"/>
    <property type="molecule type" value="Genomic_DNA"/>
</dbReference>
<organism evidence="1 2">
    <name type="scientific">Smallanthus sonchifolius</name>
    <dbReference type="NCBI Taxonomy" id="185202"/>
    <lineage>
        <taxon>Eukaryota</taxon>
        <taxon>Viridiplantae</taxon>
        <taxon>Streptophyta</taxon>
        <taxon>Embryophyta</taxon>
        <taxon>Tracheophyta</taxon>
        <taxon>Spermatophyta</taxon>
        <taxon>Magnoliopsida</taxon>
        <taxon>eudicotyledons</taxon>
        <taxon>Gunneridae</taxon>
        <taxon>Pentapetalae</taxon>
        <taxon>asterids</taxon>
        <taxon>campanulids</taxon>
        <taxon>Asterales</taxon>
        <taxon>Asteraceae</taxon>
        <taxon>Asteroideae</taxon>
        <taxon>Heliantheae alliance</taxon>
        <taxon>Millerieae</taxon>
        <taxon>Smallanthus</taxon>
    </lineage>
</organism>
<evidence type="ECO:0000313" key="1">
    <source>
        <dbReference type="EMBL" id="KAI3786113.1"/>
    </source>
</evidence>
<evidence type="ECO:0000313" key="2">
    <source>
        <dbReference type="Proteomes" id="UP001056120"/>
    </source>
</evidence>
<reference evidence="2" key="1">
    <citation type="journal article" date="2022" name="Mol. Ecol. Resour.">
        <title>The genomes of chicory, endive, great burdock and yacon provide insights into Asteraceae palaeo-polyploidization history and plant inulin production.</title>
        <authorList>
            <person name="Fan W."/>
            <person name="Wang S."/>
            <person name="Wang H."/>
            <person name="Wang A."/>
            <person name="Jiang F."/>
            <person name="Liu H."/>
            <person name="Zhao H."/>
            <person name="Xu D."/>
            <person name="Zhang Y."/>
        </authorList>
    </citation>
    <scope>NUCLEOTIDE SEQUENCE [LARGE SCALE GENOMIC DNA]</scope>
    <source>
        <strain evidence="2">cv. Yunnan</strain>
    </source>
</reference>
<name>A0ACB9GRF9_9ASTR</name>